<dbReference type="InterPro" id="IPR006531">
    <property type="entry name" value="Gp5/Vgr_OB"/>
</dbReference>
<dbReference type="EMBL" id="BAAAPK010000001">
    <property type="protein sequence ID" value="GAA1679156.1"/>
    <property type="molecule type" value="Genomic_DNA"/>
</dbReference>
<dbReference type="Proteomes" id="UP001500596">
    <property type="component" value="Unassembled WGS sequence"/>
</dbReference>
<dbReference type="RefSeq" id="WP_344054839.1">
    <property type="nucleotide sequence ID" value="NZ_BAAAPK010000001.1"/>
</dbReference>
<keyword evidence="3" id="KW-1185">Reference proteome</keyword>
<organism evidence="2 3">
    <name type="scientific">Microbacterium lacus</name>
    <dbReference type="NCBI Taxonomy" id="415217"/>
    <lineage>
        <taxon>Bacteria</taxon>
        <taxon>Bacillati</taxon>
        <taxon>Actinomycetota</taxon>
        <taxon>Actinomycetes</taxon>
        <taxon>Micrococcales</taxon>
        <taxon>Microbacteriaceae</taxon>
        <taxon>Microbacterium</taxon>
    </lineage>
</organism>
<gene>
    <name evidence="2" type="ORF">GCM10009807_23820</name>
</gene>
<comment type="caution">
    <text evidence="2">The sequence shown here is derived from an EMBL/GenBank/DDBJ whole genome shotgun (WGS) entry which is preliminary data.</text>
</comment>
<protein>
    <recommendedName>
        <fullName evidence="1">Gp5/Type VI secretion system Vgr protein OB-fold domain-containing protein</fullName>
    </recommendedName>
</protein>
<proteinExistence type="predicted"/>
<reference evidence="2 3" key="1">
    <citation type="journal article" date="2019" name="Int. J. Syst. Evol. Microbiol.">
        <title>The Global Catalogue of Microorganisms (GCM) 10K type strain sequencing project: providing services to taxonomists for standard genome sequencing and annotation.</title>
        <authorList>
            <consortium name="The Broad Institute Genomics Platform"/>
            <consortium name="The Broad Institute Genome Sequencing Center for Infectious Disease"/>
            <person name="Wu L."/>
            <person name="Ma J."/>
        </authorList>
    </citation>
    <scope>NUCLEOTIDE SEQUENCE [LARGE SCALE GENOMIC DNA]</scope>
    <source>
        <strain evidence="2 3">JCM 15575</strain>
    </source>
</reference>
<evidence type="ECO:0000313" key="2">
    <source>
        <dbReference type="EMBL" id="GAA1679156.1"/>
    </source>
</evidence>
<accession>A0ABN2GYS2</accession>
<dbReference type="SUPFAM" id="SSF69255">
    <property type="entry name" value="gp5 N-terminal domain-like"/>
    <property type="match status" value="1"/>
</dbReference>
<name>A0ABN2GYS2_9MICO</name>
<evidence type="ECO:0000259" key="1">
    <source>
        <dbReference type="Pfam" id="PF04717"/>
    </source>
</evidence>
<feature type="domain" description="Gp5/Type VI secretion system Vgr protein OB-fold" evidence="1">
    <location>
        <begin position="4"/>
        <end position="68"/>
    </location>
</feature>
<evidence type="ECO:0000313" key="3">
    <source>
        <dbReference type="Proteomes" id="UP001500596"/>
    </source>
</evidence>
<dbReference type="Pfam" id="PF04717">
    <property type="entry name" value="Phage_base_V"/>
    <property type="match status" value="1"/>
</dbReference>
<sequence>MAIQRAIVVSTTDPEGGDRVQVRLGTGVDVWAARVFPLAAFGAHDPAEGAEVWVDFEGDEPARPVILGLTGRPARRDALARDLEALGDAWDRGHFAGTADADGGETANPYR</sequence>